<keyword evidence="2" id="KW-1185">Reference proteome</keyword>
<name>A0ABU6GF26_9BACL</name>
<organism evidence="1 2">
    <name type="scientific">Paenibacillus alba</name>
    <dbReference type="NCBI Taxonomy" id="1197127"/>
    <lineage>
        <taxon>Bacteria</taxon>
        <taxon>Bacillati</taxon>
        <taxon>Bacillota</taxon>
        <taxon>Bacilli</taxon>
        <taxon>Bacillales</taxon>
        <taxon>Paenibacillaceae</taxon>
        <taxon>Paenibacillus</taxon>
    </lineage>
</organism>
<proteinExistence type="predicted"/>
<dbReference type="EMBL" id="JARLKY010000090">
    <property type="protein sequence ID" value="MEC0231279.1"/>
    <property type="molecule type" value="Genomic_DNA"/>
</dbReference>
<evidence type="ECO:0000313" key="1">
    <source>
        <dbReference type="EMBL" id="MEC0231279.1"/>
    </source>
</evidence>
<dbReference type="RefSeq" id="WP_326075251.1">
    <property type="nucleotide sequence ID" value="NZ_JARLKY010000090.1"/>
</dbReference>
<reference evidence="1 2" key="1">
    <citation type="submission" date="2023-03" db="EMBL/GenBank/DDBJ databases">
        <title>Bacillus Genome Sequencing.</title>
        <authorList>
            <person name="Dunlap C."/>
        </authorList>
    </citation>
    <scope>NUCLEOTIDE SEQUENCE [LARGE SCALE GENOMIC DNA]</scope>
    <source>
        <strain evidence="1 2">BD-533</strain>
    </source>
</reference>
<evidence type="ECO:0000313" key="2">
    <source>
        <dbReference type="Proteomes" id="UP001338137"/>
    </source>
</evidence>
<sequence>MAFLDFFKNILPISFLSNSFQNSTGMYKSLARQFDDLKAAILDGCDQLFIDTATWSLPIYEAEFAIQLVDQSNTAARRNNVMAMSRGGLGATPAAIKSILQAYGYSTNIVESFGTYTVTIQFVDTRGIPSNINDLQALMYRFIPGHLNLTWQFIYTIHYELEPFTHAQMEGRTYAYYETQLPT</sequence>
<dbReference type="Proteomes" id="UP001338137">
    <property type="component" value="Unassembled WGS sequence"/>
</dbReference>
<comment type="caution">
    <text evidence="1">The sequence shown here is derived from an EMBL/GenBank/DDBJ whole genome shotgun (WGS) entry which is preliminary data.</text>
</comment>
<accession>A0ABU6GF26</accession>
<protein>
    <submittedName>
        <fullName evidence="1">DUF2313 domain-containing protein</fullName>
    </submittedName>
</protein>
<dbReference type="Pfam" id="PF10076">
    <property type="entry name" value="Phage_Mu_Gp48"/>
    <property type="match status" value="1"/>
</dbReference>
<dbReference type="InterPro" id="IPR018755">
    <property type="entry name" value="Phage_Mu_Gp48"/>
</dbReference>
<gene>
    <name evidence="1" type="ORF">P4I72_29695</name>
</gene>